<evidence type="ECO:0000313" key="7">
    <source>
        <dbReference type="EMBL" id="GAE57539.1"/>
    </source>
</evidence>
<dbReference type="Proteomes" id="UP000019084">
    <property type="component" value="Unassembled WGS sequence"/>
</dbReference>
<dbReference type="NCBIfam" id="NF007757">
    <property type="entry name" value="PRK10438.1"/>
    <property type="match status" value="1"/>
</dbReference>
<organism evidence="7 8">
    <name type="scientific">Xanthomonas arboricola pv. pruni MAFF 301420</name>
    <dbReference type="NCBI Taxonomy" id="1418095"/>
    <lineage>
        <taxon>Bacteria</taxon>
        <taxon>Pseudomonadati</taxon>
        <taxon>Pseudomonadota</taxon>
        <taxon>Gammaproteobacteria</taxon>
        <taxon>Lysobacterales</taxon>
        <taxon>Lysobacteraceae</taxon>
        <taxon>Xanthomonas</taxon>
    </lineage>
</organism>
<dbReference type="GO" id="GO:0106008">
    <property type="term" value="F:2-oxoglutaramate amidase activity"/>
    <property type="evidence" value="ECO:0007669"/>
    <property type="project" value="TreeGrafter"/>
</dbReference>
<dbReference type="FunFam" id="3.60.110.10:FF:000004">
    <property type="entry name" value="Carbon-nitrogen hydrolase"/>
    <property type="match status" value="1"/>
</dbReference>
<dbReference type="InterPro" id="IPR003010">
    <property type="entry name" value="C-N_Hydrolase"/>
</dbReference>
<dbReference type="InterPro" id="IPR052737">
    <property type="entry name" value="Omega-amidase_YafV"/>
</dbReference>
<dbReference type="InterPro" id="IPR036526">
    <property type="entry name" value="C-N_Hydrolase_sf"/>
</dbReference>
<evidence type="ECO:0000313" key="8">
    <source>
        <dbReference type="Proteomes" id="UP000019084"/>
    </source>
</evidence>
<evidence type="ECO:0000256" key="1">
    <source>
        <dbReference type="ARBA" id="ARBA00010613"/>
    </source>
</evidence>
<dbReference type="Gene3D" id="3.60.110.10">
    <property type="entry name" value="Carbon-nitrogen hydrolase"/>
    <property type="match status" value="1"/>
</dbReference>
<evidence type="ECO:0000259" key="6">
    <source>
        <dbReference type="PROSITE" id="PS50263"/>
    </source>
</evidence>
<dbReference type="GO" id="GO:0050152">
    <property type="term" value="F:omega-amidase activity"/>
    <property type="evidence" value="ECO:0007669"/>
    <property type="project" value="UniProtKB-EC"/>
</dbReference>
<dbReference type="PANTHER" id="PTHR47799">
    <property type="entry name" value="OMEGA-AMIDASE YAFV"/>
    <property type="match status" value="1"/>
</dbReference>
<comment type="catalytic activity">
    <reaction evidence="4">
        <text>a monoamide of a dicarboxylate + H2O = a dicarboxylate + NH4(+)</text>
        <dbReference type="Rhea" id="RHEA:11716"/>
        <dbReference type="ChEBI" id="CHEBI:15377"/>
        <dbReference type="ChEBI" id="CHEBI:28938"/>
        <dbReference type="ChEBI" id="CHEBI:28965"/>
        <dbReference type="ChEBI" id="CHEBI:77450"/>
        <dbReference type="EC" id="3.5.1.3"/>
    </reaction>
</comment>
<proteinExistence type="inferred from homology"/>
<dbReference type="CDD" id="cd07575">
    <property type="entry name" value="Xc-1258_like"/>
    <property type="match status" value="1"/>
</dbReference>
<dbReference type="SUPFAM" id="SSF56317">
    <property type="entry name" value="Carbon-nitrogen hydrolase"/>
    <property type="match status" value="1"/>
</dbReference>
<keyword evidence="2" id="KW-0378">Hydrolase</keyword>
<dbReference type="PROSITE" id="PS50263">
    <property type="entry name" value="CN_HYDROLASE"/>
    <property type="match status" value="1"/>
</dbReference>
<feature type="domain" description="CN hydrolase" evidence="6">
    <location>
        <begin position="41"/>
        <end position="280"/>
    </location>
</feature>
<evidence type="ECO:0000256" key="5">
    <source>
        <dbReference type="ARBA" id="ARBA00072139"/>
    </source>
</evidence>
<accession>W4SNK7</accession>
<evidence type="ECO:0000256" key="2">
    <source>
        <dbReference type="ARBA" id="ARBA00022801"/>
    </source>
</evidence>
<dbReference type="EC" id="3.5.1.3" evidence="3"/>
<dbReference type="AlphaFoldDB" id="W4SNK7"/>
<sequence length="303" mass="34172">MSASLAFFLPSDFVTHIAHRHHHTRSTHSPFPIPEPSMHDLRISLIQGDTRWHDPAGNRDYYGALLEPLAGQTDLVILPETFTSGFSNDAIDKAEDMDGPTVAWVCAQAARLDAAVTGSVQLRTPEGVFNRLLWATPDGALQYYDKRHLFRFGNEHLRYAAGRDRLTVEWKGWRINPQVCYDLRFPVFCRNRFDVERPGQLDFDLQLFVANWPSARAYAWKTLLRARAIENLCFVAAVNRVGVDGNQLHYAGDSAVIDFLGQPQVEIREQPQVVTTTLSAAALAEHRARFPAMLDADGFVIRD</sequence>
<dbReference type="EMBL" id="BAVC01000349">
    <property type="protein sequence ID" value="GAE57539.1"/>
    <property type="molecule type" value="Genomic_DNA"/>
</dbReference>
<name>W4SNK7_9XANT</name>
<dbReference type="Pfam" id="PF00795">
    <property type="entry name" value="CN_hydrolase"/>
    <property type="match status" value="1"/>
</dbReference>
<comment type="similarity">
    <text evidence="1">Belongs to the carbon-nitrogen hydrolase superfamily. NIT1/NIT2 family.</text>
</comment>
<reference evidence="7 8" key="1">
    <citation type="submission" date="2014-01" db="EMBL/GenBank/DDBJ databases">
        <title>Genome sequence and analysis of Xanthomonas arboricola pv. pruni.</title>
        <authorList>
            <person name="Fujikawa T."/>
            <person name="Nakazono-Nagaoka E."/>
        </authorList>
    </citation>
    <scope>NUCLEOTIDE SEQUENCE [LARGE SCALE GENOMIC DNA]</scope>
    <source>
        <strain evidence="8">MAFF 301420</strain>
    </source>
</reference>
<evidence type="ECO:0000256" key="3">
    <source>
        <dbReference type="ARBA" id="ARBA00039118"/>
    </source>
</evidence>
<dbReference type="PANTHER" id="PTHR47799:SF1">
    <property type="entry name" value="OMEGA-AMIDASE YAFV"/>
    <property type="match status" value="1"/>
</dbReference>
<evidence type="ECO:0000256" key="4">
    <source>
        <dbReference type="ARBA" id="ARBA00052904"/>
    </source>
</evidence>
<gene>
    <name evidence="7" type="ORF">XPR_4174</name>
</gene>
<protein>
    <recommendedName>
        <fullName evidence="5">Omega-amidase YafV</fullName>
        <ecNumber evidence="3">3.5.1.3</ecNumber>
    </recommendedName>
</protein>
<comment type="caution">
    <text evidence="7">The sequence shown here is derived from an EMBL/GenBank/DDBJ whole genome shotgun (WGS) entry which is preliminary data.</text>
</comment>